<dbReference type="AlphaFoldDB" id="A0A7T8GXA8"/>
<evidence type="ECO:0000313" key="1">
    <source>
        <dbReference type="EMBL" id="QQP39539.1"/>
    </source>
</evidence>
<proteinExistence type="predicted"/>
<dbReference type="EMBL" id="CP045903">
    <property type="protein sequence ID" value="QQP39539.1"/>
    <property type="molecule type" value="Genomic_DNA"/>
</dbReference>
<accession>A0A7T8GXA8</accession>
<reference evidence="2" key="1">
    <citation type="submission" date="2021-01" db="EMBL/GenBank/DDBJ databases">
        <title>Caligus Genome Assembly.</title>
        <authorList>
            <person name="Gallardo-Escarate C."/>
        </authorList>
    </citation>
    <scope>NUCLEOTIDE SEQUENCE [LARGE SCALE GENOMIC DNA]</scope>
</reference>
<organism evidence="1 2">
    <name type="scientific">Caligus rogercresseyi</name>
    <name type="common">Sea louse</name>
    <dbReference type="NCBI Taxonomy" id="217165"/>
    <lineage>
        <taxon>Eukaryota</taxon>
        <taxon>Metazoa</taxon>
        <taxon>Ecdysozoa</taxon>
        <taxon>Arthropoda</taxon>
        <taxon>Crustacea</taxon>
        <taxon>Multicrustacea</taxon>
        <taxon>Hexanauplia</taxon>
        <taxon>Copepoda</taxon>
        <taxon>Siphonostomatoida</taxon>
        <taxon>Caligidae</taxon>
        <taxon>Caligus</taxon>
    </lineage>
</organism>
<protein>
    <submittedName>
        <fullName evidence="1">Rapamycininsensitive companion of mTORlike</fullName>
    </submittedName>
</protein>
<feature type="non-terminal residue" evidence="1">
    <location>
        <position position="1"/>
    </location>
</feature>
<name>A0A7T8GXA8_CALRO</name>
<evidence type="ECO:0000313" key="2">
    <source>
        <dbReference type="Proteomes" id="UP000595437"/>
    </source>
</evidence>
<gene>
    <name evidence="1" type="ORF">FKW44_020457</name>
</gene>
<dbReference type="OrthoDB" id="271111at2759"/>
<sequence>LFNDLCLYSEVSLLLSKHTYRLTSRRFIQELFIDLRYDDLLEEPASILKMDEIIIPSEENT</sequence>
<keyword evidence="2" id="KW-1185">Reference proteome</keyword>
<dbReference type="Proteomes" id="UP000595437">
    <property type="component" value="Chromosome 14"/>
</dbReference>